<organism evidence="16 17">
    <name type="scientific">Candidatus Paracaedimonas acanthamoebae</name>
    <dbReference type="NCBI Taxonomy" id="244581"/>
    <lineage>
        <taxon>Bacteria</taxon>
        <taxon>Pseudomonadati</taxon>
        <taxon>Pseudomonadota</taxon>
        <taxon>Alphaproteobacteria</taxon>
        <taxon>Holosporales</taxon>
        <taxon>Caedimonadaceae</taxon>
        <taxon>Candidatus Paracaedimonas</taxon>
    </lineage>
</organism>
<keyword evidence="2 12" id="KW-0963">Cytoplasm</keyword>
<accession>A0A8J7TUY4</accession>
<dbReference type="InterPro" id="IPR009080">
    <property type="entry name" value="tRNAsynth_Ia_anticodon-bd"/>
</dbReference>
<comment type="catalytic activity">
    <reaction evidence="11 12">
        <text>tRNA(Ile) + L-isoleucine + ATP = L-isoleucyl-tRNA(Ile) + AMP + diphosphate</text>
        <dbReference type="Rhea" id="RHEA:11060"/>
        <dbReference type="Rhea" id="RHEA-COMP:9666"/>
        <dbReference type="Rhea" id="RHEA-COMP:9695"/>
        <dbReference type="ChEBI" id="CHEBI:30616"/>
        <dbReference type="ChEBI" id="CHEBI:33019"/>
        <dbReference type="ChEBI" id="CHEBI:58045"/>
        <dbReference type="ChEBI" id="CHEBI:78442"/>
        <dbReference type="ChEBI" id="CHEBI:78528"/>
        <dbReference type="ChEBI" id="CHEBI:456215"/>
        <dbReference type="EC" id="6.1.1.5"/>
    </reaction>
</comment>
<dbReference type="InterPro" id="IPR009008">
    <property type="entry name" value="Val/Leu/Ile-tRNA-synth_edit"/>
</dbReference>
<dbReference type="InterPro" id="IPR013155">
    <property type="entry name" value="M/V/L/I-tRNA-synth_anticd-bd"/>
</dbReference>
<feature type="domain" description="Zinc finger FPG/IleRS-type" evidence="14">
    <location>
        <begin position="896"/>
        <end position="925"/>
    </location>
</feature>
<dbReference type="CDD" id="cd07960">
    <property type="entry name" value="Anticodon_Ia_Ile_BEm"/>
    <property type="match status" value="1"/>
</dbReference>
<feature type="short sequence motif" description="'KMSKS' region" evidence="12">
    <location>
        <begin position="608"/>
        <end position="612"/>
    </location>
</feature>
<evidence type="ECO:0000256" key="7">
    <source>
        <dbReference type="ARBA" id="ARBA00022840"/>
    </source>
</evidence>
<feature type="domain" description="Methionyl/Valyl/Leucyl/Isoleucyl-tRNA synthetase anticodon-binding" evidence="15">
    <location>
        <begin position="690"/>
        <end position="844"/>
    </location>
</feature>
<comment type="function">
    <text evidence="10 12">Catalyzes the attachment of isoleucine to tRNA(Ile). As IleRS can inadvertently accommodate and process structurally similar amino acids such as valine, to avoid such errors it has two additional distinct tRNA(Ile)-dependent editing activities. One activity is designated as 'pretransfer' editing and involves the hydrolysis of activated Val-AMP. The other activity is designated 'posttransfer' editing and involves deacylation of mischarged Val-tRNA(Ile).</text>
</comment>
<dbReference type="InterPro" id="IPR023585">
    <property type="entry name" value="Ile-tRNA-ligase_type1"/>
</dbReference>
<comment type="similarity">
    <text evidence="1 12">Belongs to the class-I aminoacyl-tRNA synthetase family. IleS type 1 subfamily.</text>
</comment>
<dbReference type="InterPro" id="IPR050081">
    <property type="entry name" value="Ile-tRNA_ligase"/>
</dbReference>
<evidence type="ECO:0000256" key="6">
    <source>
        <dbReference type="ARBA" id="ARBA00022833"/>
    </source>
</evidence>
<evidence type="ECO:0000256" key="11">
    <source>
        <dbReference type="ARBA" id="ARBA00048359"/>
    </source>
</evidence>
<dbReference type="PRINTS" id="PR00984">
    <property type="entry name" value="TRNASYNTHILE"/>
</dbReference>
<dbReference type="Gene3D" id="3.40.50.620">
    <property type="entry name" value="HUPs"/>
    <property type="match status" value="2"/>
</dbReference>
<dbReference type="PROSITE" id="PS00178">
    <property type="entry name" value="AA_TRNA_LIGASE_I"/>
    <property type="match status" value="1"/>
</dbReference>
<dbReference type="PANTHER" id="PTHR42765">
    <property type="entry name" value="SOLEUCYL-TRNA SYNTHETASE"/>
    <property type="match status" value="1"/>
</dbReference>
<dbReference type="InterPro" id="IPR014729">
    <property type="entry name" value="Rossmann-like_a/b/a_fold"/>
</dbReference>
<dbReference type="GO" id="GO:0008270">
    <property type="term" value="F:zinc ion binding"/>
    <property type="evidence" value="ECO:0007669"/>
    <property type="project" value="UniProtKB-UniRule"/>
</dbReference>
<dbReference type="Pfam" id="PF00133">
    <property type="entry name" value="tRNA-synt_1"/>
    <property type="match status" value="1"/>
</dbReference>
<dbReference type="InterPro" id="IPR001412">
    <property type="entry name" value="aa-tRNA-synth_I_CS"/>
</dbReference>
<gene>
    <name evidence="12" type="primary">ileS</name>
    <name evidence="16" type="ORF">J0H12_00735</name>
</gene>
<feature type="binding site" evidence="12">
    <location>
        <position position="567"/>
    </location>
    <ligand>
        <name>L-isoleucyl-5'-AMP</name>
        <dbReference type="ChEBI" id="CHEBI:178002"/>
    </ligand>
</feature>
<dbReference type="FunFam" id="3.40.50.620:FF:000042">
    <property type="entry name" value="Isoleucine--tRNA ligase"/>
    <property type="match status" value="1"/>
</dbReference>
<evidence type="ECO:0000256" key="5">
    <source>
        <dbReference type="ARBA" id="ARBA00022741"/>
    </source>
</evidence>
<comment type="subunit">
    <text evidence="12">Monomer.</text>
</comment>
<reference evidence="16" key="1">
    <citation type="submission" date="2021-02" db="EMBL/GenBank/DDBJ databases">
        <title>Thiocyanate and organic carbon inputs drive convergent selection for specific autotrophic Afipia and Thiobacillus strains within complex microbiomes.</title>
        <authorList>
            <person name="Huddy R.J."/>
            <person name="Sachdeva R."/>
            <person name="Kadzinga F."/>
            <person name="Kantor R.S."/>
            <person name="Harrison S.T.L."/>
            <person name="Banfield J.F."/>
        </authorList>
    </citation>
    <scope>NUCLEOTIDE SEQUENCE</scope>
    <source>
        <strain evidence="16">SCN18_10_11_15_R4_P_38_20</strain>
    </source>
</reference>
<dbReference type="InterPro" id="IPR002300">
    <property type="entry name" value="aa-tRNA-synth_Ia"/>
</dbReference>
<comment type="subcellular location">
    <subcellularLocation>
        <location evidence="12">Cytoplasm</location>
    </subcellularLocation>
</comment>
<dbReference type="SUPFAM" id="SSF52374">
    <property type="entry name" value="Nucleotidylyl transferase"/>
    <property type="match status" value="1"/>
</dbReference>
<dbReference type="InterPro" id="IPR010663">
    <property type="entry name" value="Znf_FPG/IleRS"/>
</dbReference>
<comment type="domain">
    <text evidence="12">IleRS has two distinct active sites: one for aminoacylation and one for editing. The misactivated valine is translocated from the active site to the editing site, which sterically excludes the correctly activated isoleucine. The single editing site contains two valyl binding pockets, one specific for each substrate (Val-AMP or Val-tRNA(Ile)).</text>
</comment>
<dbReference type="GO" id="GO:0005524">
    <property type="term" value="F:ATP binding"/>
    <property type="evidence" value="ECO:0007669"/>
    <property type="project" value="UniProtKB-UniRule"/>
</dbReference>
<dbReference type="Gene3D" id="1.10.10.830">
    <property type="entry name" value="Ile-tRNA synthetase CP2 domain-like"/>
    <property type="match status" value="1"/>
</dbReference>
<dbReference type="GO" id="GO:0000049">
    <property type="term" value="F:tRNA binding"/>
    <property type="evidence" value="ECO:0007669"/>
    <property type="project" value="InterPro"/>
</dbReference>
<dbReference type="InterPro" id="IPR033708">
    <property type="entry name" value="Anticodon_Ile_BEm"/>
</dbReference>
<evidence type="ECO:0000256" key="12">
    <source>
        <dbReference type="HAMAP-Rule" id="MF_02002"/>
    </source>
</evidence>
<dbReference type="PANTHER" id="PTHR42765:SF1">
    <property type="entry name" value="ISOLEUCINE--TRNA LIGASE, MITOCHONDRIAL"/>
    <property type="match status" value="1"/>
</dbReference>
<evidence type="ECO:0000256" key="3">
    <source>
        <dbReference type="ARBA" id="ARBA00022598"/>
    </source>
</evidence>
<comment type="caution">
    <text evidence="16">The sequence shown here is derived from an EMBL/GenBank/DDBJ whole genome shotgun (WGS) entry which is preliminary data.</text>
</comment>
<evidence type="ECO:0000313" key="16">
    <source>
        <dbReference type="EMBL" id="MBN9412439.1"/>
    </source>
</evidence>
<dbReference type="GO" id="GO:0005829">
    <property type="term" value="C:cytosol"/>
    <property type="evidence" value="ECO:0007669"/>
    <property type="project" value="TreeGrafter"/>
</dbReference>
<dbReference type="Pfam" id="PF08264">
    <property type="entry name" value="Anticodon_1"/>
    <property type="match status" value="1"/>
</dbReference>
<feature type="domain" description="Aminoacyl-tRNA synthetase class Ia" evidence="13">
    <location>
        <begin position="27"/>
        <end position="646"/>
    </location>
</feature>
<dbReference type="SUPFAM" id="SSF50677">
    <property type="entry name" value="ValRS/IleRS/LeuRS editing domain"/>
    <property type="match status" value="1"/>
</dbReference>
<keyword evidence="9 12" id="KW-0030">Aminoacyl-tRNA synthetase</keyword>
<dbReference type="GO" id="GO:0006428">
    <property type="term" value="P:isoleucyl-tRNA aminoacylation"/>
    <property type="evidence" value="ECO:0007669"/>
    <property type="project" value="UniProtKB-UniRule"/>
</dbReference>
<dbReference type="AlphaFoldDB" id="A0A8J7TUY4"/>
<protein>
    <recommendedName>
        <fullName evidence="12">Isoleucine--tRNA ligase</fullName>
        <ecNumber evidence="12">6.1.1.5</ecNumber>
    </recommendedName>
    <alternativeName>
        <fullName evidence="12">Isoleucyl-tRNA synthetase</fullName>
        <shortName evidence="12">IleRS</shortName>
    </alternativeName>
</protein>
<name>A0A8J7TUY4_9PROT</name>
<feature type="binding site" evidence="12">
    <location>
        <position position="922"/>
    </location>
    <ligand>
        <name>Zn(2+)</name>
        <dbReference type="ChEBI" id="CHEBI:29105"/>
    </ligand>
</feature>
<evidence type="ECO:0000256" key="9">
    <source>
        <dbReference type="ARBA" id="ARBA00023146"/>
    </source>
</evidence>
<keyword evidence="4 12" id="KW-0479">Metal-binding</keyword>
<dbReference type="Proteomes" id="UP000664414">
    <property type="component" value="Unassembled WGS sequence"/>
</dbReference>
<feature type="binding site" evidence="12">
    <location>
        <position position="611"/>
    </location>
    <ligand>
        <name>ATP</name>
        <dbReference type="ChEBI" id="CHEBI:30616"/>
    </ligand>
</feature>
<feature type="binding site" evidence="12">
    <location>
        <position position="919"/>
    </location>
    <ligand>
        <name>Zn(2+)</name>
        <dbReference type="ChEBI" id="CHEBI:29105"/>
    </ligand>
</feature>
<feature type="short sequence motif" description="'HIGH' region" evidence="12">
    <location>
        <begin position="57"/>
        <end position="67"/>
    </location>
</feature>
<keyword evidence="3 12" id="KW-0436">Ligase</keyword>
<dbReference type="NCBIfam" id="TIGR00392">
    <property type="entry name" value="ileS"/>
    <property type="match status" value="1"/>
</dbReference>
<sequence>MNYKDSVFLPTTPFAMKANLREREPEILKLWEQTKLYKKIRAKTQGFPKFILHSGPPYANGHIHVGHGFTSIFKDIVIRAQHLLGHDAPLVPGWDCHGLPIEWKIEEKYRKEGKTKEEIDIQQFRAECRTFAESWIAIQREEFKRLGLLGDWENPYITMDPDAEAEIVTTFLTFLEKGNVYRGVKPVLWSVIEKTALAEAEVEYEDKTSSSIYVRFKIQASTDAELQETSAVIWTTTPWSLPGNRAIAYHPDVEYALLLVQKVEPDSVAIPGEKLLIAKDLIDQVLKKLGIAEAEILTSFKGTRLEGMKASHPFVGQGYDHDVPFLPGDHVAVDTGTGLVHTAPSHGIEDYDLGRRYQLEVPETVLDDGTYASWVPLFAGDHVFKVDDKIIALLSDSNALAAKEKIVHSYPHSWRSKAPLIYRTTPQWFISLEANCLRHQALDAIEGVHWYPSQSKNRIKGMVENRPDWCISRQRAWGVPLTIFVHKETKQPLIDASVNQRIIEAVRKEGAEAWYKNPERFLGHDHDPADYEPINDILDVWFDSGSTQKFVLEKRPELEFPASLYLEGSDQHRGWFMSSLLLGCGTKNQAPYKAVVTHGFTVDEQGRKMSKSQGNVVAPDKIAETLGIEILRLWVVSCDYSDDLRIGPEILKHQEDIYRRFRNTLRYLLGALHGFTSEEHPSLEDMPSLERWVLHRLHQLDTLFKECTQAYNFQAFYSALHHFCSADLSAFYFDVRKDVVYCDSAQDIKRRATRTVFDLLLNHLLHWLAPVLCFTVEEAWLARFGEDRESIHLNFLPETPEAWKNEALAQDFDVLRAQRRVITGALEVARSQGLIKSSLQAHVTVFDPQQKMLPKVDYAELAITSSLDISIEALPSTAFISSDFDHLGVQVSVASGHKCERCWRVLKEVGNHPIHSTLCDRCVHVIDEVT</sequence>
<dbReference type="HAMAP" id="MF_02002">
    <property type="entry name" value="Ile_tRNA_synth_type1"/>
    <property type="match status" value="1"/>
</dbReference>
<keyword evidence="6 12" id="KW-0862">Zinc</keyword>
<comment type="cofactor">
    <cofactor evidence="12">
        <name>Zn(2+)</name>
        <dbReference type="ChEBI" id="CHEBI:29105"/>
    </cofactor>
    <text evidence="12">Binds 1 zinc ion per subunit.</text>
</comment>
<evidence type="ECO:0000256" key="8">
    <source>
        <dbReference type="ARBA" id="ARBA00022917"/>
    </source>
</evidence>
<dbReference type="Gene3D" id="1.10.730.20">
    <property type="match status" value="1"/>
</dbReference>
<dbReference type="GO" id="GO:0004822">
    <property type="term" value="F:isoleucine-tRNA ligase activity"/>
    <property type="evidence" value="ECO:0007669"/>
    <property type="project" value="UniProtKB-UniRule"/>
</dbReference>
<evidence type="ECO:0000259" key="14">
    <source>
        <dbReference type="Pfam" id="PF06827"/>
    </source>
</evidence>
<keyword evidence="7 12" id="KW-0067">ATP-binding</keyword>
<proteinExistence type="inferred from homology"/>
<keyword evidence="5 12" id="KW-0547">Nucleotide-binding</keyword>
<evidence type="ECO:0000313" key="17">
    <source>
        <dbReference type="Proteomes" id="UP000664414"/>
    </source>
</evidence>
<dbReference type="EC" id="6.1.1.5" evidence="12"/>
<evidence type="ECO:0000256" key="10">
    <source>
        <dbReference type="ARBA" id="ARBA00025217"/>
    </source>
</evidence>
<dbReference type="SUPFAM" id="SSF47323">
    <property type="entry name" value="Anticodon-binding domain of a subclass of class I aminoacyl-tRNA synthetases"/>
    <property type="match status" value="1"/>
</dbReference>
<dbReference type="Pfam" id="PF06827">
    <property type="entry name" value="zf-FPG_IleRS"/>
    <property type="match status" value="1"/>
</dbReference>
<evidence type="ECO:0000259" key="13">
    <source>
        <dbReference type="Pfam" id="PF00133"/>
    </source>
</evidence>
<evidence type="ECO:0000256" key="1">
    <source>
        <dbReference type="ARBA" id="ARBA00006887"/>
    </source>
</evidence>
<keyword evidence="8 12" id="KW-0648">Protein biosynthesis</keyword>
<dbReference type="EMBL" id="JAFKGL010000010">
    <property type="protein sequence ID" value="MBN9412439.1"/>
    <property type="molecule type" value="Genomic_DNA"/>
</dbReference>
<evidence type="ECO:0000256" key="4">
    <source>
        <dbReference type="ARBA" id="ARBA00022723"/>
    </source>
</evidence>
<evidence type="ECO:0000256" key="2">
    <source>
        <dbReference type="ARBA" id="ARBA00022490"/>
    </source>
</evidence>
<evidence type="ECO:0000259" key="15">
    <source>
        <dbReference type="Pfam" id="PF08264"/>
    </source>
</evidence>
<feature type="binding site" evidence="12">
    <location>
        <position position="902"/>
    </location>
    <ligand>
        <name>Zn(2+)</name>
        <dbReference type="ChEBI" id="CHEBI:29105"/>
    </ligand>
</feature>
<dbReference type="GO" id="GO:0002161">
    <property type="term" value="F:aminoacyl-tRNA deacylase activity"/>
    <property type="evidence" value="ECO:0007669"/>
    <property type="project" value="InterPro"/>
</dbReference>
<dbReference type="InterPro" id="IPR002301">
    <property type="entry name" value="Ile-tRNA-ligase"/>
</dbReference>
<feature type="binding site" evidence="12">
    <location>
        <position position="899"/>
    </location>
    <ligand>
        <name>Zn(2+)</name>
        <dbReference type="ChEBI" id="CHEBI:29105"/>
    </ligand>
</feature>